<gene>
    <name evidence="2" type="ORF">E2C01_070092</name>
</gene>
<feature type="compositionally biased region" description="Polar residues" evidence="1">
    <location>
        <begin position="51"/>
        <end position="71"/>
    </location>
</feature>
<accession>A0A5B7I1C4</accession>
<protein>
    <submittedName>
        <fullName evidence="2">Uncharacterized protein</fullName>
    </submittedName>
</protein>
<dbReference type="EMBL" id="VSRR010041672">
    <property type="protein sequence ID" value="MPC75699.1"/>
    <property type="molecule type" value="Genomic_DNA"/>
</dbReference>
<dbReference type="AlphaFoldDB" id="A0A5B7I1C4"/>
<evidence type="ECO:0000313" key="3">
    <source>
        <dbReference type="Proteomes" id="UP000324222"/>
    </source>
</evidence>
<evidence type="ECO:0000256" key="1">
    <source>
        <dbReference type="SAM" id="MobiDB-lite"/>
    </source>
</evidence>
<sequence length="108" mass="12405">MRREIIHSCLEVLRHEWNQYKLHNNLHWNQHHTNANTKHHTNHERGRASNAPHSNPQRNDTILTTLKNALGSTRGRDEQRVWRARSRLSGSGGKAVYGAGLGLQSDIM</sequence>
<proteinExistence type="predicted"/>
<reference evidence="2 3" key="1">
    <citation type="submission" date="2019-05" db="EMBL/GenBank/DDBJ databases">
        <title>Another draft genome of Portunus trituberculatus and its Hox gene families provides insights of decapod evolution.</title>
        <authorList>
            <person name="Jeong J.-H."/>
            <person name="Song I."/>
            <person name="Kim S."/>
            <person name="Choi T."/>
            <person name="Kim D."/>
            <person name="Ryu S."/>
            <person name="Kim W."/>
        </authorList>
    </citation>
    <scope>NUCLEOTIDE SEQUENCE [LARGE SCALE GENOMIC DNA]</scope>
    <source>
        <tissue evidence="2">Muscle</tissue>
    </source>
</reference>
<organism evidence="2 3">
    <name type="scientific">Portunus trituberculatus</name>
    <name type="common">Swimming crab</name>
    <name type="synonym">Neptunus trituberculatus</name>
    <dbReference type="NCBI Taxonomy" id="210409"/>
    <lineage>
        <taxon>Eukaryota</taxon>
        <taxon>Metazoa</taxon>
        <taxon>Ecdysozoa</taxon>
        <taxon>Arthropoda</taxon>
        <taxon>Crustacea</taxon>
        <taxon>Multicrustacea</taxon>
        <taxon>Malacostraca</taxon>
        <taxon>Eumalacostraca</taxon>
        <taxon>Eucarida</taxon>
        <taxon>Decapoda</taxon>
        <taxon>Pleocyemata</taxon>
        <taxon>Brachyura</taxon>
        <taxon>Eubrachyura</taxon>
        <taxon>Portunoidea</taxon>
        <taxon>Portunidae</taxon>
        <taxon>Portuninae</taxon>
        <taxon>Portunus</taxon>
    </lineage>
</organism>
<keyword evidence="3" id="KW-1185">Reference proteome</keyword>
<dbReference type="Proteomes" id="UP000324222">
    <property type="component" value="Unassembled WGS sequence"/>
</dbReference>
<comment type="caution">
    <text evidence="2">The sequence shown here is derived from an EMBL/GenBank/DDBJ whole genome shotgun (WGS) entry which is preliminary data.</text>
</comment>
<name>A0A5B7I1C4_PORTR</name>
<feature type="region of interest" description="Disordered" evidence="1">
    <location>
        <begin position="36"/>
        <end position="95"/>
    </location>
</feature>
<evidence type="ECO:0000313" key="2">
    <source>
        <dbReference type="EMBL" id="MPC75699.1"/>
    </source>
</evidence>